<gene>
    <name evidence="1" type="ORF">FTV88_2825</name>
</gene>
<dbReference type="Proteomes" id="UP000366051">
    <property type="component" value="Chromosome"/>
</dbReference>
<evidence type="ECO:0000313" key="2">
    <source>
        <dbReference type="Proteomes" id="UP000366051"/>
    </source>
</evidence>
<dbReference type="EMBL" id="CP045875">
    <property type="protein sequence ID" value="QGG48914.1"/>
    <property type="molecule type" value="Genomic_DNA"/>
</dbReference>
<keyword evidence="2" id="KW-1185">Reference proteome</keyword>
<reference evidence="2" key="1">
    <citation type="submission" date="2019-11" db="EMBL/GenBank/DDBJ databases">
        <title>Genome sequence of Heliorestis convoluta strain HH, an alkaliphilic and minimalistic phototrophic bacterium from a soda lake in Egypt.</title>
        <authorList>
            <person name="Dewey E.D."/>
            <person name="Stokes L.M."/>
            <person name="Burchell B.M."/>
            <person name="Shaffer K.N."/>
            <person name="Huntington A.M."/>
            <person name="Baker J.M."/>
            <person name="Nadendla S."/>
            <person name="Giglio M.G."/>
            <person name="Touchman J.W."/>
            <person name="Blankenship R.E."/>
            <person name="Madigan M.T."/>
            <person name="Sattley W.M."/>
        </authorList>
    </citation>
    <scope>NUCLEOTIDE SEQUENCE [LARGE SCALE GENOMIC DNA]</scope>
    <source>
        <strain evidence="2">HH</strain>
    </source>
</reference>
<dbReference type="KEGG" id="hcv:FTV88_2825"/>
<name>A0A5Q2N0R0_9FIRM</name>
<accession>A0A5Q2N0R0</accession>
<sequence length="111" mass="12617">MMNDLHETRMSQVLEAIKLFDADDQEMLQHALYNLTPETPGIIVKVDDSEEEEISPQGLQEVIDKFVHLQISLTAGKRIVRTSIFSEGHVHDSTIHLTYSPAFKGFLFPVH</sequence>
<protein>
    <submittedName>
        <fullName evidence="1">Uncharacterized protein</fullName>
    </submittedName>
</protein>
<proteinExistence type="predicted"/>
<organism evidence="1 2">
    <name type="scientific">Heliorestis convoluta</name>
    <dbReference type="NCBI Taxonomy" id="356322"/>
    <lineage>
        <taxon>Bacteria</taxon>
        <taxon>Bacillati</taxon>
        <taxon>Bacillota</taxon>
        <taxon>Clostridia</taxon>
        <taxon>Eubacteriales</taxon>
        <taxon>Heliobacteriaceae</taxon>
        <taxon>Heliorestis</taxon>
    </lineage>
</organism>
<dbReference type="RefSeq" id="WP_162008048.1">
    <property type="nucleotide sequence ID" value="NZ_CP045875.1"/>
</dbReference>
<evidence type="ECO:0000313" key="1">
    <source>
        <dbReference type="EMBL" id="QGG48914.1"/>
    </source>
</evidence>
<dbReference type="AlphaFoldDB" id="A0A5Q2N0R0"/>